<dbReference type="GeneID" id="64085687"/>
<dbReference type="InterPro" id="IPR021238">
    <property type="entry name" value="DUF2620"/>
</dbReference>
<evidence type="ECO:0000313" key="1">
    <source>
        <dbReference type="EMBL" id="AYV22552.1"/>
    </source>
</evidence>
<gene>
    <name evidence="1" type="ORF">ECB94_15445</name>
</gene>
<sequence length="120" mass="12775">MKTIAIAGLQREQIKAQIEEAAPGKFECHILNDMDAAMKVKAGELDYYVGACNTGAGAALSMAIAIIGFNESCTIAKPAIQAKEEQIAQFITEGKKAFGLSIEHVDHAVPMLATLLAREV</sequence>
<accession>A0A3G4VFY8</accession>
<organism evidence="1 2">
    <name type="scientific">Vibrio mediterranei</name>
    <dbReference type="NCBI Taxonomy" id="689"/>
    <lineage>
        <taxon>Bacteria</taxon>
        <taxon>Pseudomonadati</taxon>
        <taxon>Pseudomonadota</taxon>
        <taxon>Gammaproteobacteria</taxon>
        <taxon>Vibrionales</taxon>
        <taxon>Vibrionaceae</taxon>
        <taxon>Vibrio</taxon>
    </lineage>
</organism>
<dbReference type="EMBL" id="CP033577">
    <property type="protein sequence ID" value="AYV22552.1"/>
    <property type="molecule type" value="Genomic_DNA"/>
</dbReference>
<dbReference type="RefSeq" id="WP_031494231.1">
    <property type="nucleotide sequence ID" value="NZ_CP033577.1"/>
</dbReference>
<dbReference type="Proteomes" id="UP000279760">
    <property type="component" value="Chromosome 1"/>
</dbReference>
<dbReference type="Pfam" id="PF10941">
    <property type="entry name" value="DUF2620"/>
    <property type="match status" value="1"/>
</dbReference>
<name>A0A3G4VFY8_9VIBR</name>
<reference evidence="1 2" key="1">
    <citation type="submission" date="2018-11" db="EMBL/GenBank/DDBJ databases">
        <title>Complete Genome Sequence of Vbrio mediterranei 117-T6: a Potential Pathogen Bacteria Isolated from the Conchocelis of Pyropia.</title>
        <authorList>
            <person name="Liu Q."/>
        </authorList>
    </citation>
    <scope>NUCLEOTIDE SEQUENCE [LARGE SCALE GENOMIC DNA]</scope>
    <source>
        <strain evidence="1 2">117-T6</strain>
    </source>
</reference>
<protein>
    <submittedName>
        <fullName evidence="1">DUF2620 domain-containing protein</fullName>
    </submittedName>
</protein>
<dbReference type="AlphaFoldDB" id="A0A3G4VFY8"/>
<proteinExistence type="predicted"/>
<evidence type="ECO:0000313" key="2">
    <source>
        <dbReference type="Proteomes" id="UP000279760"/>
    </source>
</evidence>